<dbReference type="CDD" id="cd00198">
    <property type="entry name" value="vWFA"/>
    <property type="match status" value="1"/>
</dbReference>
<dbReference type="Gene3D" id="2.60.40.3050">
    <property type="match status" value="11"/>
</dbReference>
<feature type="compositionally biased region" description="Acidic residues" evidence="1">
    <location>
        <begin position="2040"/>
        <end position="2060"/>
    </location>
</feature>
<dbReference type="InterPro" id="IPR008454">
    <property type="entry name" value="Collagen-bd_Cna-like_B-typ_dom"/>
</dbReference>
<dbReference type="HOGENOM" id="CLU_230353_0_0_11"/>
<feature type="domain" description="VWFA" evidence="3">
    <location>
        <begin position="75"/>
        <end position="302"/>
    </location>
</feature>
<proteinExistence type="predicted"/>
<dbReference type="RefSeq" id="WP_012797196.1">
    <property type="nucleotide sequence ID" value="NC_013165.1"/>
</dbReference>
<dbReference type="InterPro" id="IPR022464">
    <property type="entry name" value="Strep_pil_isopept_link"/>
</dbReference>
<dbReference type="Pfam" id="PF05738">
    <property type="entry name" value="Cna_B"/>
    <property type="match status" value="2"/>
</dbReference>
<dbReference type="Gene3D" id="3.40.50.410">
    <property type="entry name" value="von Willebrand factor, type A domain"/>
    <property type="match status" value="1"/>
</dbReference>
<evidence type="ECO:0000259" key="3">
    <source>
        <dbReference type="PROSITE" id="PS50234"/>
    </source>
</evidence>
<protein>
    <submittedName>
        <fullName evidence="4">Mg-chelatase subunit ChlD</fullName>
    </submittedName>
</protein>
<feature type="compositionally biased region" description="Low complexity" evidence="1">
    <location>
        <begin position="2010"/>
        <end position="2025"/>
    </location>
</feature>
<dbReference type="Pfam" id="PF13519">
    <property type="entry name" value="VWA_2"/>
    <property type="match status" value="1"/>
</dbReference>
<keyword evidence="5" id="KW-1185">Reference proteome</keyword>
<evidence type="ECO:0000313" key="5">
    <source>
        <dbReference type="Proteomes" id="UP000002026"/>
    </source>
</evidence>
<dbReference type="CDD" id="cd00222">
    <property type="entry name" value="CollagenBindB"/>
    <property type="match status" value="2"/>
</dbReference>
<dbReference type="Pfam" id="PF24558">
    <property type="entry name" value="DUF7604"/>
    <property type="match status" value="1"/>
</dbReference>
<dbReference type="eggNOG" id="COG2304">
    <property type="taxonomic scope" value="Bacteria"/>
</dbReference>
<feature type="compositionally biased region" description="Basic residues" evidence="1">
    <location>
        <begin position="2270"/>
        <end position="2281"/>
    </location>
</feature>
<dbReference type="Proteomes" id="UP000002026">
    <property type="component" value="Chromosome"/>
</dbReference>
<dbReference type="SUPFAM" id="SSF53300">
    <property type="entry name" value="vWA-like"/>
    <property type="match status" value="1"/>
</dbReference>
<dbReference type="InterPro" id="IPR055384">
    <property type="entry name" value="DUF7604"/>
</dbReference>
<dbReference type="InterPro" id="IPR038174">
    <property type="entry name" value="Strep_pil_link_sf"/>
</dbReference>
<dbReference type="eggNOG" id="COG4932">
    <property type="taxonomic scope" value="Bacteria"/>
</dbReference>
<evidence type="ECO:0000256" key="1">
    <source>
        <dbReference type="SAM" id="MobiDB-lite"/>
    </source>
</evidence>
<dbReference type="SUPFAM" id="SSF49478">
    <property type="entry name" value="Cna protein B-type domain"/>
    <property type="match status" value="2"/>
</dbReference>
<feature type="signal peptide" evidence="2">
    <location>
        <begin position="1"/>
        <end position="37"/>
    </location>
</feature>
<reference evidence="4 5" key="1">
    <citation type="journal article" date="2009" name="Stand. Genomic Sci.">
        <title>Complete genome sequence of Slackia heliotrinireducens type strain (RHS 1).</title>
        <authorList>
            <person name="Pukall R."/>
            <person name="Lapidus A."/>
            <person name="Nolan M."/>
            <person name="Copeland A."/>
            <person name="Glavina Del Rio T."/>
            <person name="Lucas S."/>
            <person name="Chen F."/>
            <person name="Tice H."/>
            <person name="Cheng J.F."/>
            <person name="Chertkov O."/>
            <person name="Bruce D."/>
            <person name="Goodwin L."/>
            <person name="Kuske C."/>
            <person name="Brettin T."/>
            <person name="Detter J.C."/>
            <person name="Han C."/>
            <person name="Pitluck S."/>
            <person name="Pati A."/>
            <person name="Mavrommatis K."/>
            <person name="Ivanova N."/>
            <person name="Ovchinnikova G."/>
            <person name="Chen A."/>
            <person name="Palaniappan K."/>
            <person name="Schneider S."/>
            <person name="Rohde M."/>
            <person name="Chain P."/>
            <person name="D'haeseleer P."/>
            <person name="Goker M."/>
            <person name="Bristow J."/>
            <person name="Eisen J.A."/>
            <person name="Markowitz V."/>
            <person name="Kyrpides N.C."/>
            <person name="Klenk H.P."/>
            <person name="Hugenholtz P."/>
        </authorList>
    </citation>
    <scope>NUCLEOTIDE SEQUENCE [LARGE SCALE GENOMIC DNA]</scope>
    <source>
        <strain evidence="5">ATCC 29202 / DSM 20476 / NCTC 11029 / RHS 1</strain>
    </source>
</reference>
<dbReference type="InterPro" id="IPR002035">
    <property type="entry name" value="VWF_A"/>
</dbReference>
<feature type="chain" id="PRO_5002980665" evidence="2">
    <location>
        <begin position="38"/>
        <end position="2281"/>
    </location>
</feature>
<dbReference type="Pfam" id="PF12892">
    <property type="entry name" value="FctA"/>
    <property type="match status" value="10"/>
</dbReference>
<dbReference type="STRING" id="471855.Shel_00090"/>
<feature type="region of interest" description="Disordered" evidence="1">
    <location>
        <begin position="2260"/>
        <end position="2281"/>
    </location>
</feature>
<name>C7N0K7_SLAHD</name>
<dbReference type="PROSITE" id="PS50234">
    <property type="entry name" value="VWFA"/>
    <property type="match status" value="1"/>
</dbReference>
<feature type="region of interest" description="Disordered" evidence="1">
    <location>
        <begin position="2010"/>
        <end position="2063"/>
    </location>
</feature>
<sequence>MVGLLSKLKLKKKAAAITAMIALAVATLGVTAFTAFGAAGTTPPHTKNLTDNHDGTYTISLDVVGESERKPNPVNVIVILDNSGSMDTRTGGYGSQTRMAAAQNAVNNLARSLYAYNTTEFPDLVQMALVGFSTTGSVVQGPTNSYNTFSGAVNRLDADGGTNWEDALQDAAGINFNDDDPTYVIFVSDGNPTFRNTRGNYNPMDNYYYNTWGVYGNGSDSQTVAGIAAATTIARCYEHAVDDAESLATSVGADHFYTIGAYGNVDRMRSLTTDAGAPAGNYFSAANTTDLQNALAAILAQIEKAGIGSVEIEDGTTNQVATSSGVAELLEVDTSSFQYYKDGVEWADAPEAEFVNGAVEWDLSSVGVLDDGVKYTVTFDCYPSQYTYDTIARLKNGDLQYSKLDPEVQKYIVDNGNGTYSLRTNTTATLDWDDTRTDDDEKAVTYDNPDPVRTDSSTLPVNKEWEGGTPDVDELDITVMMDGTTEFHTATISDDNGWATSSFISPGIIKNGKVLSGAEGHDFNFAELGDEQYHWELDSPTVHPMLINGTLTMLVKVDGTHPAPSGATTYEFNNATYYVDNAAAGLTATNHRRSNLNLTKVVTGEDAPADATFPFTLTVNNSKAPATEPTDDPDHNSDYWVWFSIYDTKAGATVTDATVSGSGVVGPSANGYYYAPSGTAISVQMKANWNLRFTNLPSGTTYTFAEGTLADGFAFNKAELTQGTDTTFSAGQTSTGTIQNTKTSYTVTYTNDYALTNLEITKVWADNHDQDGKRLSADELKAKLKLSPSVEGAEPTVVDNDDDTYTITYTGLPRFNNGEEVEYTVTESAIDGYTTTGSPAKDHGTITNTHTPETTEVTVVKVWDDSDDIGKIRPGSINAQLTADGTASGDPVALNADNEWTYTWENLPKYKDGKAIEYSADETAVPAGYKKTGPVKTETDTGVTFTVTNTYNPKPVSVDPPVQKVITGKDDLYNKGDFTFKIEAVTEGAPMPENTSITNSADYEFEGKTGFYEFGEITFTKPGTYTYKVTESGDVDGVTNDPAAETGKELTFTVTDDGTGKLVVDPTTDQVQLSFTNVYDADGEASIVVSKEIAGAAWPAGKTLTLTIAGANGAPMPDNTTATLDAAGSVTFGPIKYGLSDKDKEYTYTITEDSFGAGWSGAPASVKATVKVSDNGDGTLKADVTYDPTDAKFTNTYKATGNATLEVEKKLEGAAWPEGKTLTMTLAGQDGAPMPAEGGETVKLTAAGKATFGDITYTEADINKTYTYTISEDGFGNGWTGSGDVTATVKVTDNGDGTLKTEVTYSPENDTITNTYKAAGEIELFAGKKLEVESGNNAPDVTGKYTLTLEAQDGAPMPEGATDGKVEIKNADGDGTMTTFGKIAFTEADAGKTYTYKVTETGTVDGVVNGTAEYTVTVEVTDNGNGTLTATATPDAETLFTNTYEVEPTTASFPVKKVVSVPEGQTGPAEWSYDIAVAANDGAPEVETMTGTVDQDSDTANFGPFTFDAPGTYTYTVTETGTVAGITNDADATTGKIVTITVVDNGDGTMTATADSTEENPVTFTNTYSVEPTTAEFPVKKIMSVPEGVDGPSKWSYTIGVAAGEGAPEAEAMTGTVDQDNDTATFGPFEFTAPGEYTYTVTETGTVAGVTNDTAASTGKTVTVTVVDNGDGTMTATADSTEENPVSFTNTYNVDPATVVIPATKVLEIPEGLDGPENASWTVSIAAASDGAPMPETTEYTVAPGQTVSFGDISFAKPGDYQYTVTESGTVPGVTNGQENYTVKVSVVDNGDGTLTATADYNEENPVTFTNKYNAEPTKAALEVMKDLTGTPLTAGAFEFELTFGDEVIQTKTNDANGIVNFDEITYEKPGTYTYTISEKNGGKGGYSYDTNTVTATVTVTDNREGGLVADVTYSGDTTFKNTYEASGDVDLSAAKKLTGRTLEADQFSFELLDADGNVIETVTNNASGAVQFSTLNYDQTIFDDQATDEAAADDQATGDDAVTGLEDVAATDETATDEAAATDEGAAEETDAEAAATDEAAEGEAVEGEAVEGEAAAEETDAKAADAAEAEVVETAAEAEAEPRTKTFNYTIREVAGDAAGYIYDTHEIGVTVTVTDNDDGTLTAVPEYSGETTFVNTYEASGEAQFNGTKTVEGTELAEGQFTFQLKDEKGAVLSEATNDADGNFSFDVINYAQNAEQTDADTGTFKYTIVEVNDGQTGYTYDSHVCDVTVTVTDNGDGTLGHRGRVLRRRSRCVRESVPAAGYQHQPVRHQGARGPRP</sequence>
<keyword evidence="2" id="KW-0732">Signal</keyword>
<dbReference type="NCBIfam" id="TIGR03786">
    <property type="entry name" value="strep_pil_rpt"/>
    <property type="match status" value="7"/>
</dbReference>
<dbReference type="SMART" id="SM00327">
    <property type="entry name" value="VWA"/>
    <property type="match status" value="1"/>
</dbReference>
<dbReference type="EMBL" id="CP001684">
    <property type="protein sequence ID" value="ACV21085.1"/>
    <property type="molecule type" value="Genomic_DNA"/>
</dbReference>
<evidence type="ECO:0000313" key="4">
    <source>
        <dbReference type="EMBL" id="ACV21085.1"/>
    </source>
</evidence>
<gene>
    <name evidence="4" type="ordered locus">Shel_00090</name>
</gene>
<organism evidence="4 5">
    <name type="scientific">Slackia heliotrinireducens (strain ATCC 29202 / DSM 20476 / NCTC 11029 / RHS 1)</name>
    <name type="common">Peptococcus heliotrinreducens</name>
    <dbReference type="NCBI Taxonomy" id="471855"/>
    <lineage>
        <taxon>Bacteria</taxon>
        <taxon>Bacillati</taxon>
        <taxon>Actinomycetota</taxon>
        <taxon>Coriobacteriia</taxon>
        <taxon>Eggerthellales</taxon>
        <taxon>Eggerthellaceae</taxon>
        <taxon>Slackia</taxon>
    </lineage>
</organism>
<dbReference type="InterPro" id="IPR036465">
    <property type="entry name" value="vWFA_dom_sf"/>
</dbReference>
<dbReference type="KEGG" id="shi:Shel_00090"/>
<accession>C7N0K7</accession>
<dbReference type="Gene3D" id="2.60.40.1140">
    <property type="entry name" value="Collagen-binding surface protein Cna, B-type domain"/>
    <property type="match status" value="3"/>
</dbReference>
<evidence type="ECO:0000256" key="2">
    <source>
        <dbReference type="SAM" id="SignalP"/>
    </source>
</evidence>